<protein>
    <submittedName>
        <fullName evidence="1">Uncharacterized protein</fullName>
    </submittedName>
</protein>
<evidence type="ECO:0000313" key="2">
    <source>
        <dbReference type="Proteomes" id="UP000828251"/>
    </source>
</evidence>
<dbReference type="AlphaFoldDB" id="A0A9D3VVZ3"/>
<organism evidence="1 2">
    <name type="scientific">Gossypium stocksii</name>
    <dbReference type="NCBI Taxonomy" id="47602"/>
    <lineage>
        <taxon>Eukaryota</taxon>
        <taxon>Viridiplantae</taxon>
        <taxon>Streptophyta</taxon>
        <taxon>Embryophyta</taxon>
        <taxon>Tracheophyta</taxon>
        <taxon>Spermatophyta</taxon>
        <taxon>Magnoliopsida</taxon>
        <taxon>eudicotyledons</taxon>
        <taxon>Gunneridae</taxon>
        <taxon>Pentapetalae</taxon>
        <taxon>rosids</taxon>
        <taxon>malvids</taxon>
        <taxon>Malvales</taxon>
        <taxon>Malvaceae</taxon>
        <taxon>Malvoideae</taxon>
        <taxon>Gossypium</taxon>
    </lineage>
</organism>
<keyword evidence="2" id="KW-1185">Reference proteome</keyword>
<gene>
    <name evidence="1" type="ORF">J1N35_015331</name>
</gene>
<accession>A0A9D3VVZ3</accession>
<name>A0A9D3VVZ3_9ROSI</name>
<dbReference type="EMBL" id="JAIQCV010000005">
    <property type="protein sequence ID" value="KAH1098410.1"/>
    <property type="molecule type" value="Genomic_DNA"/>
</dbReference>
<proteinExistence type="predicted"/>
<dbReference type="Proteomes" id="UP000828251">
    <property type="component" value="Unassembled WGS sequence"/>
</dbReference>
<evidence type="ECO:0000313" key="1">
    <source>
        <dbReference type="EMBL" id="KAH1098410.1"/>
    </source>
</evidence>
<comment type="caution">
    <text evidence="1">The sequence shown here is derived from an EMBL/GenBank/DDBJ whole genome shotgun (WGS) entry which is preliminary data.</text>
</comment>
<sequence length="212" mass="23683">MNRLMMALSGHTEPIQLFTELTDVEPNKDFTPLSEKNRVQDLCTEVSRESIDRRSSIRGFKIDLNTPPASENLNPSPRLQIHLELIETDADGEDGYDNHGPFDHKGVVICNDLGGHISIVDPNVAYASEFPEYLNVLLAHQLVTDLELILQYSRLDIAISLVILKWGSPWELCIAIPIAGISIPLEKDLILFNLALLRVSQLPSFDIAISPF</sequence>
<reference evidence="1 2" key="1">
    <citation type="journal article" date="2021" name="Plant Biotechnol. J.">
        <title>Multi-omics assisted identification of the key and species-specific regulatory components of drought-tolerant mechanisms in Gossypium stocksii.</title>
        <authorList>
            <person name="Yu D."/>
            <person name="Ke L."/>
            <person name="Zhang D."/>
            <person name="Wu Y."/>
            <person name="Sun Y."/>
            <person name="Mei J."/>
            <person name="Sun J."/>
            <person name="Sun Y."/>
        </authorList>
    </citation>
    <scope>NUCLEOTIDE SEQUENCE [LARGE SCALE GENOMIC DNA]</scope>
    <source>
        <strain evidence="2">cv. E1</strain>
        <tissue evidence="1">Leaf</tissue>
    </source>
</reference>